<evidence type="ECO:0000313" key="6">
    <source>
        <dbReference type="Proteomes" id="UP000185598"/>
    </source>
</evidence>
<dbReference type="Proteomes" id="UP000544107">
    <property type="component" value="Unassembled WGS sequence"/>
</dbReference>
<dbReference type="Gene3D" id="1.25.40.10">
    <property type="entry name" value="Tetratricopeptide repeat domain"/>
    <property type="match status" value="1"/>
</dbReference>
<organism evidence="5 6">
    <name type="scientific">Allorhizobium taibaishanense</name>
    <dbReference type="NCBI Taxonomy" id="887144"/>
    <lineage>
        <taxon>Bacteria</taxon>
        <taxon>Pseudomonadati</taxon>
        <taxon>Pseudomonadota</taxon>
        <taxon>Alphaproteobacteria</taxon>
        <taxon>Hyphomicrobiales</taxon>
        <taxon>Rhizobiaceae</taxon>
        <taxon>Rhizobium/Agrobacterium group</taxon>
        <taxon>Allorhizobium</taxon>
    </lineage>
</organism>
<proteinExistence type="predicted"/>
<dbReference type="Pfam" id="PF13289">
    <property type="entry name" value="SIR2_2"/>
    <property type="match status" value="1"/>
</dbReference>
<gene>
    <name evidence="5" type="ORF">BJF91_07740</name>
    <name evidence="4" type="ORF">GGQ71_003631</name>
</gene>
<dbReference type="RefSeq" id="WP_075613802.1">
    <property type="nucleotide sequence ID" value="NZ_JACIED010000005.1"/>
</dbReference>
<evidence type="ECO:0000313" key="4">
    <source>
        <dbReference type="EMBL" id="MBB4009343.1"/>
    </source>
</evidence>
<dbReference type="EMBL" id="MKIN01000020">
    <property type="protein sequence ID" value="OLP51098.1"/>
    <property type="molecule type" value="Genomic_DNA"/>
</dbReference>
<evidence type="ECO:0000313" key="7">
    <source>
        <dbReference type="Proteomes" id="UP000544107"/>
    </source>
</evidence>
<dbReference type="InterPro" id="IPR011990">
    <property type="entry name" value="TPR-like_helical_dom_sf"/>
</dbReference>
<protein>
    <submittedName>
        <fullName evidence="4">Tetratricopeptide (TPR) repeat protein</fullName>
    </submittedName>
</protein>
<dbReference type="STRING" id="887144.BJF91_07740"/>
<dbReference type="SUPFAM" id="SSF52540">
    <property type="entry name" value="P-loop containing nucleoside triphosphate hydrolases"/>
    <property type="match status" value="1"/>
</dbReference>
<evidence type="ECO:0000256" key="2">
    <source>
        <dbReference type="SAM" id="MobiDB-lite"/>
    </source>
</evidence>
<dbReference type="InterPro" id="IPR057574">
    <property type="entry name" value="nSTAND_NTPase5_dom"/>
</dbReference>
<comment type="caution">
    <text evidence="5">The sequence shown here is derived from an EMBL/GenBank/DDBJ whole genome shotgun (WGS) entry which is preliminary data.</text>
</comment>
<dbReference type="EMBL" id="JACIED010000005">
    <property type="protein sequence ID" value="MBB4009343.1"/>
    <property type="molecule type" value="Genomic_DNA"/>
</dbReference>
<evidence type="ECO:0000256" key="1">
    <source>
        <dbReference type="PROSITE-ProRule" id="PRU00339"/>
    </source>
</evidence>
<dbReference type="Pfam" id="PF25199">
    <property type="entry name" value="nSTAND_NTPase5"/>
    <property type="match status" value="1"/>
</dbReference>
<evidence type="ECO:0000259" key="3">
    <source>
        <dbReference type="Pfam" id="PF25199"/>
    </source>
</evidence>
<dbReference type="SUPFAM" id="SSF48452">
    <property type="entry name" value="TPR-like"/>
    <property type="match status" value="1"/>
</dbReference>
<accession>A0A1Q9A943</accession>
<name>A0A1Q9A943_9HYPH</name>
<reference evidence="5 6" key="1">
    <citation type="submission" date="2016-09" db="EMBL/GenBank/DDBJ databases">
        <title>Rhizobium oryziradicis sp. nov., isolated from the root of rice.</title>
        <authorList>
            <person name="Zhao J."/>
            <person name="Zhang X."/>
        </authorList>
    </citation>
    <scope>NUCLEOTIDE SEQUENCE [LARGE SCALE GENOMIC DNA]</scope>
    <source>
        <strain evidence="5 6">14971</strain>
    </source>
</reference>
<feature type="compositionally biased region" description="Basic residues" evidence="2">
    <location>
        <begin position="842"/>
        <end position="852"/>
    </location>
</feature>
<dbReference type="OrthoDB" id="7605104at2"/>
<keyword evidence="1" id="KW-0802">TPR repeat</keyword>
<keyword evidence="6" id="KW-1185">Reference proteome</keyword>
<feature type="region of interest" description="Disordered" evidence="2">
    <location>
        <begin position="827"/>
        <end position="852"/>
    </location>
</feature>
<dbReference type="PROSITE" id="PS50005">
    <property type="entry name" value="TPR"/>
    <property type="match status" value="1"/>
</dbReference>
<dbReference type="Proteomes" id="UP000185598">
    <property type="component" value="Unassembled WGS sequence"/>
</dbReference>
<feature type="domain" description="Novel STAND NTPase 5" evidence="3">
    <location>
        <begin position="325"/>
        <end position="462"/>
    </location>
</feature>
<feature type="repeat" description="TPR" evidence="1">
    <location>
        <begin position="690"/>
        <end position="723"/>
    </location>
</feature>
<reference evidence="4 7" key="2">
    <citation type="submission" date="2020-08" db="EMBL/GenBank/DDBJ databases">
        <title>Genomic Encyclopedia of Type Strains, Phase IV (KMG-IV): sequencing the most valuable type-strain genomes for metagenomic binning, comparative biology and taxonomic classification.</title>
        <authorList>
            <person name="Goeker M."/>
        </authorList>
    </citation>
    <scope>NUCLEOTIDE SEQUENCE [LARGE SCALE GENOMIC DNA]</scope>
    <source>
        <strain evidence="4 7">DSM 100021</strain>
    </source>
</reference>
<evidence type="ECO:0000313" key="5">
    <source>
        <dbReference type="EMBL" id="OLP51098.1"/>
    </source>
</evidence>
<sequence>MFTIAEHNGNLLRKAITDGNAVLLLGAGTSATSFNAQGQKVKLGKALAAELAEMAGLPYGGEDLPDVIQAVRPRISEVQLHQLFTKEFTRIVPAAELNELFQYSWRRLYTWNIDDAVENVRSSVQLRRYYNGLKDRVAVDEGIEFLHVIHLHGEASKPEHGFIFGPSEYNRRLNENKHDWYRQAVTDYAAHVPVFIGSTLKEPIISAELDRARTNVDASLGTAFLITPDDFTPLQMAAYETRNIVVIQGTLADFIGWLNGNVGHGVTPLQISKEQNSFTNALASKIVATRSEITTANSILIQTWQDAKKRADELQGLKLKQAARAFLEGEPPSWKLAASNIPVWLSATSELYTALSASIAAEDRMFLVYGQSGSGKTTALLQSLLRYLSENKESAVYELKGDVKSLRASLELITRLHPDEHVVIYVGDAFIYGDALSEDALTLPRGKFTLVSSARSNEWRQHIERRVGDFTTPFEFQRFVKKDYPALIERLLQYVPSPKFLKMTPNERITKLAASQEQLLIALKEATTSEKFTKVITDEYEKIPDDDAKSLFLIVGLATIARTGISKPAAREAYEKVRKEIPFDRALGQLEGIVSSNSIGRLVARHELYVRHIVDNVAGFSAVVDGAVEILRTYTKYALPIVKNVDRQDALLFKFILNHNFIGELARRRNAVEEALRIFESFEIDFQLDGHFWLQYGQYLSMFGELEPAMRALEKSIAAYPENIFAVHALADLRLRVAHDRSTYDATTVALIGDAVETLEALHASQNLETDFYPIVTLSSNHISALIKHGQQQPAKAAAQRYFRMIAAMHRTDMQIERARERLAHYSTHGTWEKAQPTQNGRSKHRNRKRRR</sequence>
<dbReference type="AlphaFoldDB" id="A0A1Q9A943"/>
<dbReference type="InterPro" id="IPR019734">
    <property type="entry name" value="TPR_rpt"/>
</dbReference>
<dbReference type="InterPro" id="IPR027417">
    <property type="entry name" value="P-loop_NTPase"/>
</dbReference>